<feature type="compositionally biased region" description="Polar residues" evidence="5">
    <location>
        <begin position="85"/>
        <end position="95"/>
    </location>
</feature>
<dbReference type="Gene3D" id="1.10.101.10">
    <property type="entry name" value="PGBD-like superfamily/PGBD"/>
    <property type="match status" value="1"/>
</dbReference>
<evidence type="ECO:0000313" key="8">
    <source>
        <dbReference type="Proteomes" id="UP000218598"/>
    </source>
</evidence>
<feature type="domain" description="NlpC/P60" evidence="6">
    <location>
        <begin position="184"/>
        <end position="295"/>
    </location>
</feature>
<reference evidence="7 8" key="1">
    <citation type="journal article" date="2017" name="Elife">
        <title>Extensive horizontal gene transfer in cheese-associated bacteria.</title>
        <authorList>
            <person name="Bonham K.S."/>
            <person name="Wolfe B.E."/>
            <person name="Dutton R.J."/>
        </authorList>
    </citation>
    <scope>NUCLEOTIDE SEQUENCE [LARGE SCALE GENOMIC DNA]</scope>
    <source>
        <strain evidence="7 8">341_9</strain>
    </source>
</reference>
<keyword evidence="2" id="KW-0645">Protease</keyword>
<dbReference type="OrthoDB" id="5177647at2"/>
<keyword evidence="4" id="KW-0788">Thiol protease</keyword>
<protein>
    <submittedName>
        <fullName evidence="7">Hydrolase</fullName>
    </submittedName>
</protein>
<dbReference type="RefSeq" id="WP_096197479.1">
    <property type="nucleotide sequence ID" value="NZ_JBQQJY010000007.1"/>
</dbReference>
<feature type="compositionally biased region" description="Low complexity" evidence="5">
    <location>
        <begin position="157"/>
        <end position="186"/>
    </location>
</feature>
<evidence type="ECO:0000256" key="2">
    <source>
        <dbReference type="ARBA" id="ARBA00022670"/>
    </source>
</evidence>
<dbReference type="PANTHER" id="PTHR47359:SF3">
    <property type="entry name" value="NLP_P60 DOMAIN-CONTAINING PROTEIN-RELATED"/>
    <property type="match status" value="1"/>
</dbReference>
<dbReference type="InterPro" id="IPR038765">
    <property type="entry name" value="Papain-like_cys_pep_sf"/>
</dbReference>
<dbReference type="Gene3D" id="3.90.1720.10">
    <property type="entry name" value="endopeptidase domain like (from Nostoc punctiforme)"/>
    <property type="match status" value="1"/>
</dbReference>
<dbReference type="InterPro" id="IPR036365">
    <property type="entry name" value="PGBD-like_sf"/>
</dbReference>
<dbReference type="EMBL" id="NRGR01000021">
    <property type="protein sequence ID" value="PCC38583.1"/>
    <property type="molecule type" value="Genomic_DNA"/>
</dbReference>
<organism evidence="7 8">
    <name type="scientific">Brachybacterium alimentarium</name>
    <dbReference type="NCBI Taxonomy" id="47845"/>
    <lineage>
        <taxon>Bacteria</taxon>
        <taxon>Bacillati</taxon>
        <taxon>Actinomycetota</taxon>
        <taxon>Actinomycetes</taxon>
        <taxon>Micrococcales</taxon>
        <taxon>Dermabacteraceae</taxon>
        <taxon>Brachybacterium</taxon>
    </lineage>
</organism>
<dbReference type="GO" id="GO:0008234">
    <property type="term" value="F:cysteine-type peptidase activity"/>
    <property type="evidence" value="ECO:0007669"/>
    <property type="project" value="UniProtKB-KW"/>
</dbReference>
<dbReference type="SUPFAM" id="SSF54001">
    <property type="entry name" value="Cysteine proteinases"/>
    <property type="match status" value="1"/>
</dbReference>
<feature type="region of interest" description="Disordered" evidence="5">
    <location>
        <begin position="1"/>
        <end position="22"/>
    </location>
</feature>
<evidence type="ECO:0000259" key="6">
    <source>
        <dbReference type="PROSITE" id="PS51935"/>
    </source>
</evidence>
<dbReference type="GO" id="GO:0006508">
    <property type="term" value="P:proteolysis"/>
    <property type="evidence" value="ECO:0007669"/>
    <property type="project" value="UniProtKB-KW"/>
</dbReference>
<dbReference type="PANTHER" id="PTHR47359">
    <property type="entry name" value="PEPTIDOGLYCAN DL-ENDOPEPTIDASE CWLO"/>
    <property type="match status" value="1"/>
</dbReference>
<comment type="caution">
    <text evidence="7">The sequence shown here is derived from an EMBL/GenBank/DDBJ whole genome shotgun (WGS) entry which is preliminary data.</text>
</comment>
<gene>
    <name evidence="7" type="ORF">CIK66_13500</name>
</gene>
<dbReference type="Proteomes" id="UP000218598">
    <property type="component" value="Unassembled WGS sequence"/>
</dbReference>
<sequence length="295" mass="28899">MTHQNTHRAVGRAVTPLSSTRRAVHAVGGSAVLGTVLVGTAFAGGSSAMANDEGLAGSDEAPSTSQSASAPSAPTASASQASSSEGSQTLRQGDSGTEVEALQASLNAQGAELPETGYFGSMTLDAVTDLQAENGLQVDGVVGPDTHGVLGGGSDGSDGSAEAESAPAGASAPGASAIPASTSSAGGDSIVDAARSAIGSPYSWGGDSLGGMDCSGLITYAYEAAGIDVPRTSGEIASQGRSISEAEAQPGDIVVWPGHVAIYAGDGQIIDASGSQQQVVERGIWGNPTGFVTYR</sequence>
<comment type="similarity">
    <text evidence="1">Belongs to the peptidase C40 family.</text>
</comment>
<accession>A0A2A3YGY1</accession>
<dbReference type="SUPFAM" id="SSF47090">
    <property type="entry name" value="PGBD-like"/>
    <property type="match status" value="1"/>
</dbReference>
<keyword evidence="3 7" id="KW-0378">Hydrolase</keyword>
<dbReference type="InterPro" id="IPR036366">
    <property type="entry name" value="PGBDSf"/>
</dbReference>
<dbReference type="InterPro" id="IPR002477">
    <property type="entry name" value="Peptidoglycan-bd-like"/>
</dbReference>
<feature type="region of interest" description="Disordered" evidence="5">
    <location>
        <begin position="52"/>
        <end position="99"/>
    </location>
</feature>
<name>A0A2A3YGY1_9MICO</name>
<dbReference type="InterPro" id="IPR051794">
    <property type="entry name" value="PG_Endopeptidase_C40"/>
</dbReference>
<dbReference type="Pfam" id="PF01471">
    <property type="entry name" value="PG_binding_1"/>
    <property type="match status" value="1"/>
</dbReference>
<evidence type="ECO:0000256" key="3">
    <source>
        <dbReference type="ARBA" id="ARBA00022801"/>
    </source>
</evidence>
<evidence type="ECO:0000256" key="4">
    <source>
        <dbReference type="ARBA" id="ARBA00022807"/>
    </source>
</evidence>
<evidence type="ECO:0000313" key="7">
    <source>
        <dbReference type="EMBL" id="PCC38583.1"/>
    </source>
</evidence>
<keyword evidence="8" id="KW-1185">Reference proteome</keyword>
<proteinExistence type="inferred from homology"/>
<feature type="region of interest" description="Disordered" evidence="5">
    <location>
        <begin position="138"/>
        <end position="186"/>
    </location>
</feature>
<evidence type="ECO:0000256" key="1">
    <source>
        <dbReference type="ARBA" id="ARBA00007074"/>
    </source>
</evidence>
<dbReference type="InterPro" id="IPR000064">
    <property type="entry name" value="NLP_P60_dom"/>
</dbReference>
<evidence type="ECO:0000256" key="5">
    <source>
        <dbReference type="SAM" id="MobiDB-lite"/>
    </source>
</evidence>
<feature type="compositionally biased region" description="Low complexity" evidence="5">
    <location>
        <begin position="61"/>
        <end position="84"/>
    </location>
</feature>
<dbReference type="AlphaFoldDB" id="A0A2A3YGY1"/>
<dbReference type="PROSITE" id="PS51935">
    <property type="entry name" value="NLPC_P60"/>
    <property type="match status" value="1"/>
</dbReference>
<feature type="compositionally biased region" description="Basic residues" evidence="5">
    <location>
        <begin position="1"/>
        <end position="10"/>
    </location>
</feature>
<dbReference type="Pfam" id="PF00877">
    <property type="entry name" value="NLPC_P60"/>
    <property type="match status" value="1"/>
</dbReference>